<dbReference type="GO" id="GO:0005524">
    <property type="term" value="F:ATP binding"/>
    <property type="evidence" value="ECO:0007669"/>
    <property type="project" value="UniProtKB-UniRule"/>
</dbReference>
<dbReference type="RefSeq" id="WP_076754345.1">
    <property type="nucleotide sequence ID" value="NZ_CP023018.1"/>
</dbReference>
<keyword evidence="9" id="KW-0175">Coiled coil</keyword>
<dbReference type="EMBL" id="FTPK01000001">
    <property type="protein sequence ID" value="SIT65861.1"/>
    <property type="molecule type" value="Genomic_DNA"/>
</dbReference>
<dbReference type="AlphaFoldDB" id="A0A1R3VMQ3"/>
<evidence type="ECO:0000256" key="1">
    <source>
        <dbReference type="ARBA" id="ARBA00004496"/>
    </source>
</evidence>
<dbReference type="SUPFAM" id="SSF56037">
    <property type="entry name" value="PheT/TilS domain"/>
    <property type="match status" value="1"/>
</dbReference>
<dbReference type="InterPro" id="IPR012795">
    <property type="entry name" value="tRNA_Ile_lys_synt_N"/>
</dbReference>
<comment type="catalytic activity">
    <reaction evidence="7 8">
        <text>cytidine(34) in tRNA(Ile2) + L-lysine + ATP = lysidine(34) in tRNA(Ile2) + AMP + diphosphate + H(+)</text>
        <dbReference type="Rhea" id="RHEA:43744"/>
        <dbReference type="Rhea" id="RHEA-COMP:10625"/>
        <dbReference type="Rhea" id="RHEA-COMP:10670"/>
        <dbReference type="ChEBI" id="CHEBI:15378"/>
        <dbReference type="ChEBI" id="CHEBI:30616"/>
        <dbReference type="ChEBI" id="CHEBI:32551"/>
        <dbReference type="ChEBI" id="CHEBI:33019"/>
        <dbReference type="ChEBI" id="CHEBI:82748"/>
        <dbReference type="ChEBI" id="CHEBI:83665"/>
        <dbReference type="ChEBI" id="CHEBI:456215"/>
        <dbReference type="EC" id="6.3.4.19"/>
    </reaction>
</comment>
<organism evidence="11 12">
    <name type="scientific">Ectothiorhodosinus mongolicus</name>
    <dbReference type="NCBI Taxonomy" id="233100"/>
    <lineage>
        <taxon>Bacteria</taxon>
        <taxon>Pseudomonadati</taxon>
        <taxon>Pseudomonadota</taxon>
        <taxon>Gammaproteobacteria</taxon>
        <taxon>Chromatiales</taxon>
        <taxon>Ectothiorhodospiraceae</taxon>
        <taxon>Ectothiorhodosinus</taxon>
    </lineage>
</organism>
<keyword evidence="5 8" id="KW-0547">Nucleotide-binding</keyword>
<accession>A0A1R3VMQ3</accession>
<comment type="function">
    <text evidence="8">Ligates lysine onto the cytidine present at position 34 of the AUA codon-specific tRNA(Ile) that contains the anticodon CAU, in an ATP-dependent manner. Cytidine is converted to lysidine, thus changing the amino acid specificity of the tRNA from methionine to isoleucine.</text>
</comment>
<evidence type="ECO:0000256" key="3">
    <source>
        <dbReference type="ARBA" id="ARBA00022598"/>
    </source>
</evidence>
<evidence type="ECO:0000313" key="12">
    <source>
        <dbReference type="Proteomes" id="UP000223759"/>
    </source>
</evidence>
<evidence type="ECO:0000256" key="2">
    <source>
        <dbReference type="ARBA" id="ARBA00022490"/>
    </source>
</evidence>
<dbReference type="EC" id="6.3.4.19" evidence="8"/>
<evidence type="ECO:0000313" key="11">
    <source>
        <dbReference type="EMBL" id="SIT65861.1"/>
    </source>
</evidence>
<evidence type="ECO:0000256" key="8">
    <source>
        <dbReference type="HAMAP-Rule" id="MF_01161"/>
    </source>
</evidence>
<dbReference type="InterPro" id="IPR014729">
    <property type="entry name" value="Rossmann-like_a/b/a_fold"/>
</dbReference>
<dbReference type="HAMAP" id="MF_01161">
    <property type="entry name" value="tRNA_Ile_lys_synt"/>
    <property type="match status" value="1"/>
</dbReference>
<evidence type="ECO:0000256" key="4">
    <source>
        <dbReference type="ARBA" id="ARBA00022694"/>
    </source>
</evidence>
<keyword evidence="6 8" id="KW-0067">ATP-binding</keyword>
<dbReference type="SUPFAM" id="SSF52402">
    <property type="entry name" value="Adenine nucleotide alpha hydrolases-like"/>
    <property type="match status" value="1"/>
</dbReference>
<evidence type="ECO:0000256" key="5">
    <source>
        <dbReference type="ARBA" id="ARBA00022741"/>
    </source>
</evidence>
<dbReference type="Pfam" id="PF11734">
    <property type="entry name" value="TilS_C"/>
    <property type="match status" value="1"/>
</dbReference>
<dbReference type="Proteomes" id="UP000223759">
    <property type="component" value="Unassembled WGS sequence"/>
</dbReference>
<dbReference type="GO" id="GO:0005737">
    <property type="term" value="C:cytoplasm"/>
    <property type="evidence" value="ECO:0007669"/>
    <property type="project" value="UniProtKB-SubCell"/>
</dbReference>
<evidence type="ECO:0000256" key="7">
    <source>
        <dbReference type="ARBA" id="ARBA00048539"/>
    </source>
</evidence>
<evidence type="ECO:0000256" key="9">
    <source>
        <dbReference type="SAM" id="Coils"/>
    </source>
</evidence>
<name>A0A1R3VMQ3_9GAMM</name>
<dbReference type="InterPro" id="IPR012796">
    <property type="entry name" value="Lysidine-tRNA-synth_C"/>
</dbReference>
<gene>
    <name evidence="8" type="primary">tilS</name>
    <name evidence="11" type="ORF">SAMN05216526_0316</name>
</gene>
<feature type="domain" description="Lysidine-tRNA(Ile) synthetase C-terminal" evidence="10">
    <location>
        <begin position="368"/>
        <end position="427"/>
    </location>
</feature>
<dbReference type="InterPro" id="IPR012094">
    <property type="entry name" value="tRNA_Ile_lys_synt"/>
</dbReference>
<protein>
    <recommendedName>
        <fullName evidence="8">tRNA(Ile)-lysidine synthase</fullName>
        <ecNumber evidence="8">6.3.4.19</ecNumber>
    </recommendedName>
    <alternativeName>
        <fullName evidence="8">tRNA(Ile)-2-lysyl-cytidine synthase</fullName>
    </alternativeName>
    <alternativeName>
        <fullName evidence="8">tRNA(Ile)-lysidine synthetase</fullName>
    </alternativeName>
</protein>
<feature type="binding site" evidence="8">
    <location>
        <begin position="23"/>
        <end position="28"/>
    </location>
    <ligand>
        <name>ATP</name>
        <dbReference type="ChEBI" id="CHEBI:30616"/>
    </ligand>
</feature>
<keyword evidence="12" id="KW-1185">Reference proteome</keyword>
<dbReference type="Pfam" id="PF01171">
    <property type="entry name" value="ATP_bind_3"/>
    <property type="match status" value="1"/>
</dbReference>
<proteinExistence type="inferred from homology"/>
<dbReference type="InterPro" id="IPR015262">
    <property type="entry name" value="tRNA_Ile_lys_synt_subst-bd"/>
</dbReference>
<dbReference type="GO" id="GO:0032267">
    <property type="term" value="F:tRNA(Ile)-lysidine synthase activity"/>
    <property type="evidence" value="ECO:0007669"/>
    <property type="project" value="UniProtKB-EC"/>
</dbReference>
<dbReference type="Gene3D" id="1.20.59.20">
    <property type="match status" value="1"/>
</dbReference>
<dbReference type="GO" id="GO:0006400">
    <property type="term" value="P:tRNA modification"/>
    <property type="evidence" value="ECO:0007669"/>
    <property type="project" value="UniProtKB-UniRule"/>
</dbReference>
<comment type="domain">
    <text evidence="8">The N-terminal region contains the highly conserved SGGXDS motif, predicted to be a P-loop motif involved in ATP binding.</text>
</comment>
<keyword evidence="4 8" id="KW-0819">tRNA processing</keyword>
<keyword evidence="2 8" id="KW-0963">Cytoplasm</keyword>
<dbReference type="NCBIfam" id="TIGR02433">
    <property type="entry name" value="lysidine_TilS_C"/>
    <property type="match status" value="1"/>
</dbReference>
<dbReference type="STRING" id="233100.SAMN05216526_0316"/>
<dbReference type="PANTHER" id="PTHR43033">
    <property type="entry name" value="TRNA(ILE)-LYSIDINE SYNTHASE-RELATED"/>
    <property type="match status" value="1"/>
</dbReference>
<feature type="coiled-coil region" evidence="9">
    <location>
        <begin position="225"/>
        <end position="252"/>
    </location>
</feature>
<dbReference type="Gene3D" id="3.40.50.620">
    <property type="entry name" value="HUPs"/>
    <property type="match status" value="1"/>
</dbReference>
<evidence type="ECO:0000259" key="10">
    <source>
        <dbReference type="SMART" id="SM00977"/>
    </source>
</evidence>
<dbReference type="Pfam" id="PF09179">
    <property type="entry name" value="TilS"/>
    <property type="match status" value="1"/>
</dbReference>
<keyword evidence="3 8" id="KW-0436">Ligase</keyword>
<dbReference type="SMART" id="SM00977">
    <property type="entry name" value="TilS_C"/>
    <property type="match status" value="1"/>
</dbReference>
<comment type="subcellular location">
    <subcellularLocation>
        <location evidence="1 8">Cytoplasm</location>
    </subcellularLocation>
</comment>
<dbReference type="InterPro" id="IPR011063">
    <property type="entry name" value="TilS/TtcA_N"/>
</dbReference>
<reference evidence="11 12" key="1">
    <citation type="submission" date="2017-01" db="EMBL/GenBank/DDBJ databases">
        <authorList>
            <person name="Mah S.A."/>
            <person name="Swanson W.J."/>
            <person name="Moy G.W."/>
            <person name="Vacquier V.D."/>
        </authorList>
    </citation>
    <scope>NUCLEOTIDE SEQUENCE [LARGE SCALE GENOMIC DNA]</scope>
    <source>
        <strain evidence="11 12">M9</strain>
    </source>
</reference>
<dbReference type="SUPFAM" id="SSF82829">
    <property type="entry name" value="MesJ substrate recognition domain-like"/>
    <property type="match status" value="1"/>
</dbReference>
<dbReference type="CDD" id="cd01992">
    <property type="entry name" value="TilS_N"/>
    <property type="match status" value="1"/>
</dbReference>
<evidence type="ECO:0000256" key="6">
    <source>
        <dbReference type="ARBA" id="ARBA00022840"/>
    </source>
</evidence>
<comment type="similarity">
    <text evidence="8">Belongs to the tRNA(Ile)-lysidine synthase family.</text>
</comment>
<dbReference type="OrthoDB" id="9807403at2"/>
<dbReference type="NCBIfam" id="TIGR02432">
    <property type="entry name" value="lysidine_TilS_N"/>
    <property type="match status" value="1"/>
</dbReference>
<dbReference type="PANTHER" id="PTHR43033:SF1">
    <property type="entry name" value="TRNA(ILE)-LYSIDINE SYNTHASE-RELATED"/>
    <property type="match status" value="1"/>
</dbReference>
<sequence length="428" mass="47469">MLHTIAATLKQGPPATAWVVAYSGGRDSSVLLHALHLLCSEHSATSSLPPLTAVHVHHGLSAQADAWAQHCAQQCHDWGVPLRLLQVDARPDTGESLEAKARALRYAALAEALPAGGLLLTAHHARDQAETLLLQLLRGAGPAGLASMPRFQPFGGGWHGRPFLDLSEADIAAYAAQHKLHWVEDESNAVARADRNFLRHQVMPMLRQRWPGVDATLCRASGLQAEAESLLAERAREDVEDLSTEVDGTLDAAALLRLPSERQRNAVRGWLRERGLPLPNQARLREFLSQLRSAAADAQILCAWPSAELRVYRQRIHALKPLGPLDPTSQWQWMGYDPIWIEPLAVRLEPEVLRQRYGVAPEALQQPFTVRLRQGGERCRLRGQTHSLKKLLQEAGVPPWERDRIPLLYQGDELVIVWGFWRCESAAG</sequence>